<dbReference type="PANTHER" id="PTHR42928">
    <property type="entry name" value="TRICARBOXYLATE-BINDING PROTEIN"/>
    <property type="match status" value="1"/>
</dbReference>
<dbReference type="PROSITE" id="PS51318">
    <property type="entry name" value="TAT"/>
    <property type="match status" value="1"/>
</dbReference>
<dbReference type="PIRSF" id="PIRSF017082">
    <property type="entry name" value="YflP"/>
    <property type="match status" value="1"/>
</dbReference>
<keyword evidence="3" id="KW-0675">Receptor</keyword>
<dbReference type="InterPro" id="IPR005064">
    <property type="entry name" value="BUG"/>
</dbReference>
<name>A0A368XPN8_9BURK</name>
<dbReference type="AlphaFoldDB" id="A0A368XPN8"/>
<dbReference type="Gene3D" id="3.40.190.10">
    <property type="entry name" value="Periplasmic binding protein-like II"/>
    <property type="match status" value="1"/>
</dbReference>
<dbReference type="InterPro" id="IPR042100">
    <property type="entry name" value="Bug_dom1"/>
</dbReference>
<reference evidence="3 4" key="1">
    <citation type="submission" date="2018-07" db="EMBL/GenBank/DDBJ databases">
        <title>Genomic Encyclopedia of Type Strains, Phase IV (KMG-IV): sequencing the most valuable type-strain genomes for metagenomic binning, comparative biology and taxonomic classification.</title>
        <authorList>
            <person name="Goeker M."/>
        </authorList>
    </citation>
    <scope>NUCLEOTIDE SEQUENCE [LARGE SCALE GENOMIC DNA]</scope>
    <source>
        <strain evidence="3 4">DSM 21634</strain>
    </source>
</reference>
<sequence>MTTPFDPHRRALLSAGLAAALAPLAPMAHAADPYPSRPIKWLLPYLAATGPDNTARILAEAVGPLLGQPVVIENKGGAAGNIGARLAAKAPADGYTWVYSAAPMAANMRMYRQPGFDALKDFRHVMRLTSSDIVLIVRADSGIDSVQALAARLRAAPGTLEYASGGVGTPSHLGMELLLSALDARALHVPYKGASELVNAVLGKQVVFGTPILSVPYQQIKAGQLRALAVAGPRRNPMLPQVPTLAEAGVPGVELVSWGGVSVPAGTPDAVVERIRAAFRTALQQPQVVEALQAQGGGVDMQDGEDYVRGFTREMAFTEAMMKRVGLAPM</sequence>
<feature type="chain" id="PRO_5016819103" evidence="2">
    <location>
        <begin position="31"/>
        <end position="330"/>
    </location>
</feature>
<evidence type="ECO:0000256" key="1">
    <source>
        <dbReference type="ARBA" id="ARBA00006987"/>
    </source>
</evidence>
<dbReference type="CDD" id="cd07012">
    <property type="entry name" value="PBP2_Bug_TTT"/>
    <property type="match status" value="1"/>
</dbReference>
<dbReference type="RefSeq" id="WP_114470541.1">
    <property type="nucleotide sequence ID" value="NZ_QPJK01000008.1"/>
</dbReference>
<dbReference type="EMBL" id="QPJK01000008">
    <property type="protein sequence ID" value="RCW67994.1"/>
    <property type="molecule type" value="Genomic_DNA"/>
</dbReference>
<organism evidence="3 4">
    <name type="scientific">Pseudorhodoferax soli</name>
    <dbReference type="NCBI Taxonomy" id="545864"/>
    <lineage>
        <taxon>Bacteria</taxon>
        <taxon>Pseudomonadati</taxon>
        <taxon>Pseudomonadota</taxon>
        <taxon>Betaproteobacteria</taxon>
        <taxon>Burkholderiales</taxon>
        <taxon>Comamonadaceae</taxon>
    </lineage>
</organism>
<dbReference type="SUPFAM" id="SSF53850">
    <property type="entry name" value="Periplasmic binding protein-like II"/>
    <property type="match status" value="1"/>
</dbReference>
<dbReference type="InterPro" id="IPR006311">
    <property type="entry name" value="TAT_signal"/>
</dbReference>
<accession>A0A368XPN8</accession>
<dbReference type="Gene3D" id="3.40.190.150">
    <property type="entry name" value="Bordetella uptake gene, domain 1"/>
    <property type="match status" value="1"/>
</dbReference>
<gene>
    <name evidence="3" type="ORF">DES41_108171</name>
</gene>
<dbReference type="Proteomes" id="UP000252884">
    <property type="component" value="Unassembled WGS sequence"/>
</dbReference>
<evidence type="ECO:0000256" key="2">
    <source>
        <dbReference type="SAM" id="SignalP"/>
    </source>
</evidence>
<feature type="signal peptide" evidence="2">
    <location>
        <begin position="1"/>
        <end position="30"/>
    </location>
</feature>
<protein>
    <submittedName>
        <fullName evidence="3">Tripartite-type tricarboxylate transporter receptor subunit TctC</fullName>
    </submittedName>
</protein>
<keyword evidence="4" id="KW-1185">Reference proteome</keyword>
<comment type="similarity">
    <text evidence="1">Belongs to the UPF0065 (bug) family.</text>
</comment>
<evidence type="ECO:0000313" key="4">
    <source>
        <dbReference type="Proteomes" id="UP000252884"/>
    </source>
</evidence>
<dbReference type="PANTHER" id="PTHR42928:SF5">
    <property type="entry name" value="BLR1237 PROTEIN"/>
    <property type="match status" value="1"/>
</dbReference>
<keyword evidence="2" id="KW-0732">Signal</keyword>
<evidence type="ECO:0000313" key="3">
    <source>
        <dbReference type="EMBL" id="RCW67994.1"/>
    </source>
</evidence>
<dbReference type="Pfam" id="PF03401">
    <property type="entry name" value="TctC"/>
    <property type="match status" value="1"/>
</dbReference>
<dbReference type="OrthoDB" id="8808754at2"/>
<comment type="caution">
    <text evidence="3">The sequence shown here is derived from an EMBL/GenBank/DDBJ whole genome shotgun (WGS) entry which is preliminary data.</text>
</comment>
<proteinExistence type="inferred from homology"/>